<comment type="caution">
    <text evidence="1">The sequence shown here is derived from an EMBL/GenBank/DDBJ whole genome shotgun (WGS) entry which is preliminary data.</text>
</comment>
<protein>
    <submittedName>
        <fullName evidence="1">Uncharacterized protein</fullName>
    </submittedName>
</protein>
<reference evidence="1 2" key="1">
    <citation type="journal article" date="2022" name="bioRxiv">
        <title>The genome of the oomycete Peronosclerospora sorghi, a cosmopolitan pathogen of maize and sorghum, is inflated with dispersed pseudogenes.</title>
        <authorList>
            <person name="Fletcher K."/>
            <person name="Martin F."/>
            <person name="Isakeit T."/>
            <person name="Cavanaugh K."/>
            <person name="Magill C."/>
            <person name="Michelmore R."/>
        </authorList>
    </citation>
    <scope>NUCLEOTIDE SEQUENCE [LARGE SCALE GENOMIC DNA]</scope>
    <source>
        <strain evidence="1">P6</strain>
    </source>
</reference>
<keyword evidence="2" id="KW-1185">Reference proteome</keyword>
<gene>
    <name evidence="1" type="ORF">PsorP6_006211</name>
</gene>
<proteinExistence type="predicted"/>
<dbReference type="Proteomes" id="UP001163321">
    <property type="component" value="Chromosome 4"/>
</dbReference>
<sequence length="1140" mass="127114">MNKSSADVEVAAALQALSIAYEKHEHRELPTTEDVLDVLSHLPGLSTKNLVFKDKKEGLFLVTAAPTTIVDTKKLGAKLHAAGIGGKKWNFRFAAEDVLSNTLKVTKGSVSPLCVMHDTKNEVRLVLDKALVDATQVNCHPLRSDQTYSIKSEDVLKFVKHYNHEPIIVDFAAEVEASAVAETPAAKKGVKVQKEEKKKAVEQKTNEGMSVTKKDNFADWYTDAITKSGMIDYYDVSGCYILRPYSYEIWERVQQFLDRHLKAIGVKNCYFPMFVTKEKLQREKDHLEGFAPEVAWVTKSGSSEMKDPIAIRPTSETIMYPAFKNWIRSHRDLPMKLNQWNNVVRWEFKSPTPFIRTREFLWQEGHTAHATKEEADEEVRAVLDFYAACYEDLLAVPMIKGLKTEKEKFAGADYTATIEGFIPSTGRGIQAATSHMLGQNFGKMFGIAAEYEDGKKLIPWQNSWGFTTRSLGVMVMVHGDDKGLVLPPRVAPLQVIIVPIPFQNQDEIDEIFAKADEIVAKLTDAGVRVEADKRRVYTPGWKYNHWELKGVPLRLEVGPKDIAKKQVRVVRRDNGTKEDIPEAELASRIPVLLEQIQQDLLARATAERDSHIREVTAWKDFVPALQDGCMALTPFCNEVEWEETVKTKSRQESLALMGLEDEADNTATSAAAKTLCIPFTKNKESPVTADTKCFISGQPAKCWVLWGLGYAQDHHSFLFAMRAATSFHQRLRLLRIARARSFALSQHLDDSAFSGFSLKLSDDQREFQQLARKFALEEMIPKERHYDQSMEYPHEIFEKAWELGLVNTHIPEKFGGMGLGSLDGCIIGEELAYGCTGMATAIEANSLATAPLLVAASDEQNKKYLGRLVEEPVQAAYCVTEPGAGSDVAGAKTTAVKKGDKWVINGSKMWITNGGVAKWFFVLAKTDPNANAGSAFTGFIVDADSPGITVGRKEINVGQRCSDTRGITFEDVVVPEQNVLGEPGYGFKIAMQAFDITRPPVAIGAVGLARRAFDEARRYAMERKTMGAPIAMHQAIQFMLADMATGIEAGRQLTYKAAYEIDCGRKNTMYASMAKRFAGDHANKVATDAIQIFGGAGFNTEYPVEKLFRDAKIYQIYEGTSQIQRMIIAKEIFSRQSMDP</sequence>
<organism evidence="1 2">
    <name type="scientific">Peronosclerospora sorghi</name>
    <dbReference type="NCBI Taxonomy" id="230839"/>
    <lineage>
        <taxon>Eukaryota</taxon>
        <taxon>Sar</taxon>
        <taxon>Stramenopiles</taxon>
        <taxon>Oomycota</taxon>
        <taxon>Peronosporomycetes</taxon>
        <taxon>Peronosporales</taxon>
        <taxon>Peronosporaceae</taxon>
        <taxon>Peronosclerospora</taxon>
    </lineage>
</organism>
<accession>A0ACC0W4P8</accession>
<dbReference type="EMBL" id="CM047583">
    <property type="protein sequence ID" value="KAI9913301.1"/>
    <property type="molecule type" value="Genomic_DNA"/>
</dbReference>
<evidence type="ECO:0000313" key="1">
    <source>
        <dbReference type="EMBL" id="KAI9913301.1"/>
    </source>
</evidence>
<evidence type="ECO:0000313" key="2">
    <source>
        <dbReference type="Proteomes" id="UP001163321"/>
    </source>
</evidence>
<name>A0ACC0W4P8_9STRA</name>